<dbReference type="SUPFAM" id="SSF69118">
    <property type="entry name" value="AhpD-like"/>
    <property type="match status" value="1"/>
</dbReference>
<evidence type="ECO:0000313" key="4">
    <source>
        <dbReference type="Proteomes" id="UP000276437"/>
    </source>
</evidence>
<proteinExistence type="predicted"/>
<dbReference type="InterPro" id="IPR003779">
    <property type="entry name" value="CMD-like"/>
</dbReference>
<dbReference type="Pfam" id="PF02627">
    <property type="entry name" value="CMD"/>
    <property type="match status" value="1"/>
</dbReference>
<dbReference type="AlphaFoldDB" id="A0A348AIV3"/>
<keyword evidence="1" id="KW-1133">Transmembrane helix</keyword>
<dbReference type="KEGG" id="mana:MAMMFC1_01668"/>
<evidence type="ECO:0000256" key="1">
    <source>
        <dbReference type="SAM" id="Phobius"/>
    </source>
</evidence>
<keyword evidence="1" id="KW-0812">Transmembrane</keyword>
<keyword evidence="4" id="KW-1185">Reference proteome</keyword>
<dbReference type="InterPro" id="IPR029032">
    <property type="entry name" value="AhpD-like"/>
</dbReference>
<sequence>MELKGASNAFQAFMQETPEYSRAWLEMVQKLDAANPLDSKTKALAYLSVLAAAGLTGGIPFHVQHAKTLGASREEISGAVLVGLPAVGHAVIQALPLALAAYDA</sequence>
<feature type="transmembrane region" description="Helical" evidence="1">
    <location>
        <begin position="43"/>
        <end position="63"/>
    </location>
</feature>
<feature type="domain" description="Carboxymuconolactone decarboxylase-like" evidence="2">
    <location>
        <begin position="18"/>
        <end position="98"/>
    </location>
</feature>
<organism evidence="3 4">
    <name type="scientific">Methylomusa anaerophila</name>
    <dbReference type="NCBI Taxonomy" id="1930071"/>
    <lineage>
        <taxon>Bacteria</taxon>
        <taxon>Bacillati</taxon>
        <taxon>Bacillota</taxon>
        <taxon>Negativicutes</taxon>
        <taxon>Selenomonadales</taxon>
        <taxon>Sporomusaceae</taxon>
        <taxon>Methylomusa</taxon>
    </lineage>
</organism>
<evidence type="ECO:0000259" key="2">
    <source>
        <dbReference type="Pfam" id="PF02627"/>
    </source>
</evidence>
<dbReference type="PANTHER" id="PTHR33930">
    <property type="entry name" value="ALKYL HYDROPEROXIDE REDUCTASE AHPD"/>
    <property type="match status" value="1"/>
</dbReference>
<dbReference type="Proteomes" id="UP000276437">
    <property type="component" value="Chromosome"/>
</dbReference>
<dbReference type="PANTHER" id="PTHR33930:SF2">
    <property type="entry name" value="BLR3452 PROTEIN"/>
    <property type="match status" value="1"/>
</dbReference>
<evidence type="ECO:0000313" key="3">
    <source>
        <dbReference type="EMBL" id="BBB91001.1"/>
    </source>
</evidence>
<name>A0A348AIV3_9FIRM</name>
<protein>
    <submittedName>
        <fullName evidence="3">Carboxymuconolactone decarboxylase family protein</fullName>
    </submittedName>
</protein>
<dbReference type="EMBL" id="AP018449">
    <property type="protein sequence ID" value="BBB91001.1"/>
    <property type="molecule type" value="Genomic_DNA"/>
</dbReference>
<keyword evidence="1" id="KW-0472">Membrane</keyword>
<gene>
    <name evidence="3" type="ORF">MAMMFC1_01668</name>
</gene>
<dbReference type="OrthoDB" id="9154867at2"/>
<dbReference type="GO" id="GO:0051920">
    <property type="term" value="F:peroxiredoxin activity"/>
    <property type="evidence" value="ECO:0007669"/>
    <property type="project" value="InterPro"/>
</dbReference>
<accession>A0A348AIV3</accession>
<reference evidence="3 4" key="1">
    <citation type="journal article" date="2018" name="Int. J. Syst. Evol. Microbiol.">
        <title>Methylomusa anaerophila gen. nov., sp. nov., an anaerobic methanol-utilizing bacterium isolated from a microbial fuel cell.</title>
        <authorList>
            <person name="Amano N."/>
            <person name="Yamamuro A."/>
            <person name="Miyahara M."/>
            <person name="Kouzuma A."/>
            <person name="Abe T."/>
            <person name="Watanabe K."/>
        </authorList>
    </citation>
    <scope>NUCLEOTIDE SEQUENCE [LARGE SCALE GENOMIC DNA]</scope>
    <source>
        <strain evidence="3 4">MMFC1</strain>
    </source>
</reference>
<dbReference type="Gene3D" id="1.20.1290.10">
    <property type="entry name" value="AhpD-like"/>
    <property type="match status" value="1"/>
</dbReference>